<dbReference type="PANTHER" id="PTHR30204:SF58">
    <property type="entry name" value="HTH-TYPE TRANSCRIPTIONAL REGULATOR YFMP"/>
    <property type="match status" value="1"/>
</dbReference>
<dbReference type="SUPFAM" id="SSF46955">
    <property type="entry name" value="Putative DNA-binding domain"/>
    <property type="match status" value="1"/>
</dbReference>
<evidence type="ECO:0000259" key="3">
    <source>
        <dbReference type="PROSITE" id="PS50937"/>
    </source>
</evidence>
<dbReference type="PROSITE" id="PS50937">
    <property type="entry name" value="HTH_MERR_2"/>
    <property type="match status" value="1"/>
</dbReference>
<sequence>MTDNDTPHYTITQLAREFALTTRAIRFYEDQGLLTPERNGRTRVYNKADHTRLKLILRGKRLGFTLQEIRELFGLYDAARDEKPQAVKLLDYLHGKRSALEQQLHDIQSVLGEIDELERQCQELLER</sequence>
<dbReference type="SMART" id="SM00422">
    <property type="entry name" value="HTH_MERR"/>
    <property type="match status" value="1"/>
</dbReference>
<dbReference type="GO" id="GO:0003677">
    <property type="term" value="F:DNA binding"/>
    <property type="evidence" value="ECO:0007669"/>
    <property type="project" value="UniProtKB-KW"/>
</dbReference>
<dbReference type="InterPro" id="IPR000551">
    <property type="entry name" value="MerR-type_HTH_dom"/>
</dbReference>
<evidence type="ECO:0000256" key="2">
    <source>
        <dbReference type="SAM" id="Coils"/>
    </source>
</evidence>
<keyword evidence="2" id="KW-0175">Coiled coil</keyword>
<dbReference type="Proteomes" id="UP001172778">
    <property type="component" value="Unassembled WGS sequence"/>
</dbReference>
<evidence type="ECO:0000313" key="4">
    <source>
        <dbReference type="EMBL" id="MDK2125811.1"/>
    </source>
</evidence>
<evidence type="ECO:0000256" key="1">
    <source>
        <dbReference type="ARBA" id="ARBA00023125"/>
    </source>
</evidence>
<comment type="caution">
    <text evidence="4">The sequence shown here is derived from an EMBL/GenBank/DDBJ whole genome shotgun (WGS) entry which is preliminary data.</text>
</comment>
<keyword evidence="1 4" id="KW-0238">DNA-binding</keyword>
<dbReference type="RefSeq" id="WP_284102124.1">
    <property type="nucleotide sequence ID" value="NZ_JARRAF010000024.1"/>
</dbReference>
<accession>A0ABT7E0G8</accession>
<keyword evidence="5" id="KW-1185">Reference proteome</keyword>
<gene>
    <name evidence="4" type="ORF">PZA18_17290</name>
</gene>
<dbReference type="InterPro" id="IPR047057">
    <property type="entry name" value="MerR_fam"/>
</dbReference>
<dbReference type="CDD" id="cd04776">
    <property type="entry name" value="HTH_GnyR"/>
    <property type="match status" value="1"/>
</dbReference>
<dbReference type="PANTHER" id="PTHR30204">
    <property type="entry name" value="REDOX-CYCLING DRUG-SENSING TRANSCRIPTIONAL ACTIVATOR SOXR"/>
    <property type="match status" value="1"/>
</dbReference>
<feature type="coiled-coil region" evidence="2">
    <location>
        <begin position="100"/>
        <end position="127"/>
    </location>
</feature>
<protein>
    <submittedName>
        <fullName evidence="4">MerR family DNA-binding transcriptional regulator</fullName>
    </submittedName>
</protein>
<evidence type="ECO:0000313" key="5">
    <source>
        <dbReference type="Proteomes" id="UP001172778"/>
    </source>
</evidence>
<dbReference type="Pfam" id="PF13411">
    <property type="entry name" value="MerR_1"/>
    <property type="match status" value="1"/>
</dbReference>
<feature type="domain" description="HTH merR-type" evidence="3">
    <location>
        <begin position="8"/>
        <end position="75"/>
    </location>
</feature>
<reference evidence="4" key="1">
    <citation type="submission" date="2023-03" db="EMBL/GenBank/DDBJ databases">
        <title>Chitinimonas shenzhenensis gen. nov., sp. nov., a novel member of family Burkholderiaceae isolated from activated sludge collected in Shen Zhen, China.</title>
        <authorList>
            <person name="Wang X."/>
        </authorList>
    </citation>
    <scope>NUCLEOTIDE SEQUENCE</scope>
    <source>
        <strain evidence="4">DQS-5</strain>
    </source>
</reference>
<organism evidence="4 5">
    <name type="scientific">Parachitinimonas caeni</name>
    <dbReference type="NCBI Taxonomy" id="3031301"/>
    <lineage>
        <taxon>Bacteria</taxon>
        <taxon>Pseudomonadati</taxon>
        <taxon>Pseudomonadota</taxon>
        <taxon>Betaproteobacteria</taxon>
        <taxon>Neisseriales</taxon>
        <taxon>Chitinibacteraceae</taxon>
        <taxon>Parachitinimonas</taxon>
    </lineage>
</organism>
<dbReference type="EMBL" id="JARRAF010000024">
    <property type="protein sequence ID" value="MDK2125811.1"/>
    <property type="molecule type" value="Genomic_DNA"/>
</dbReference>
<dbReference type="InterPro" id="IPR009061">
    <property type="entry name" value="DNA-bd_dom_put_sf"/>
</dbReference>
<proteinExistence type="predicted"/>
<dbReference type="Gene3D" id="1.10.1660.10">
    <property type="match status" value="1"/>
</dbReference>
<name>A0ABT7E0G8_9NEIS</name>